<feature type="domain" description="Glycosyl hydrolase 94 catalytic" evidence="7">
    <location>
        <begin position="2312"/>
        <end position="2736"/>
    </location>
</feature>
<dbReference type="InterPro" id="IPR033432">
    <property type="entry name" value="GH94_catalytic"/>
</dbReference>
<gene>
    <name evidence="8" type="ORF">MUB46_06170</name>
</gene>
<dbReference type="Pfam" id="PF10091">
    <property type="entry name" value="Glycoamylase"/>
    <property type="match status" value="1"/>
</dbReference>
<dbReference type="SMART" id="SM01068">
    <property type="entry name" value="CBM_X"/>
    <property type="match status" value="2"/>
</dbReference>
<dbReference type="InterPro" id="IPR001173">
    <property type="entry name" value="Glyco_trans_2-like"/>
</dbReference>
<feature type="domain" description="Glycoamylase-like" evidence="5">
    <location>
        <begin position="1275"/>
        <end position="1486"/>
    </location>
</feature>
<accession>A0AAW5QWQ7</accession>
<dbReference type="InterPro" id="IPR052047">
    <property type="entry name" value="GH94_Enzymes"/>
</dbReference>
<protein>
    <submittedName>
        <fullName evidence="8">Cellobiose phosphorylase</fullName>
    </submittedName>
</protein>
<evidence type="ECO:0000313" key="9">
    <source>
        <dbReference type="Proteomes" id="UP001320898"/>
    </source>
</evidence>
<reference evidence="8 9" key="1">
    <citation type="submission" date="2022-04" db="EMBL/GenBank/DDBJ databases">
        <authorList>
            <person name="Ye Y.-Q."/>
            <person name="Du Z.-J."/>
        </authorList>
    </citation>
    <scope>NUCLEOTIDE SEQUENCE [LARGE SCALE GENOMIC DNA]</scope>
    <source>
        <strain evidence="8 9">A6E488</strain>
    </source>
</reference>
<proteinExistence type="predicted"/>
<evidence type="ECO:0000259" key="6">
    <source>
        <dbReference type="Pfam" id="PF13632"/>
    </source>
</evidence>
<dbReference type="InterPro" id="IPR029044">
    <property type="entry name" value="Nucleotide-diphossugar_trans"/>
</dbReference>
<feature type="domain" description="Glycosyl hydrolase 94 supersandwich" evidence="4">
    <location>
        <begin position="1533"/>
        <end position="1802"/>
    </location>
</feature>
<feature type="domain" description="Glycosyltransferase 2-like" evidence="6">
    <location>
        <begin position="529"/>
        <end position="751"/>
    </location>
</feature>
<dbReference type="RefSeq" id="WP_261615021.1">
    <property type="nucleotide sequence ID" value="NZ_JALIDZ010000003.1"/>
</dbReference>
<dbReference type="SUPFAM" id="SSF53448">
    <property type="entry name" value="Nucleotide-diphospho-sugar transferases"/>
    <property type="match status" value="1"/>
</dbReference>
<feature type="domain" description="Glycosyl hydrolase 94 supersandwich" evidence="4">
    <location>
        <begin position="2030"/>
        <end position="2298"/>
    </location>
</feature>
<dbReference type="SUPFAM" id="SSF74650">
    <property type="entry name" value="Galactose mutarotase-like"/>
    <property type="match status" value="2"/>
</dbReference>
<dbReference type="GO" id="GO:0016757">
    <property type="term" value="F:glycosyltransferase activity"/>
    <property type="evidence" value="ECO:0007669"/>
    <property type="project" value="UniProtKB-KW"/>
</dbReference>
<dbReference type="Gene3D" id="2.70.98.40">
    <property type="entry name" value="Glycoside hydrolase, family 65, N-terminal domain"/>
    <property type="match status" value="2"/>
</dbReference>
<dbReference type="Gene3D" id="2.60.420.10">
    <property type="entry name" value="Maltose phosphorylase, domain 3"/>
    <property type="match status" value="1"/>
</dbReference>
<evidence type="ECO:0000259" key="5">
    <source>
        <dbReference type="Pfam" id="PF10091"/>
    </source>
</evidence>
<name>A0AAW5QWQ7_9HYPH</name>
<dbReference type="InterPro" id="IPR010383">
    <property type="entry name" value="Glyco_hydrolase_94_b-supersand"/>
</dbReference>
<dbReference type="Proteomes" id="UP001320898">
    <property type="component" value="Unassembled WGS sequence"/>
</dbReference>
<dbReference type="Pfam" id="PF06165">
    <property type="entry name" value="GH94_b-supersand"/>
    <property type="match status" value="2"/>
</dbReference>
<evidence type="ECO:0000259" key="7">
    <source>
        <dbReference type="Pfam" id="PF17167"/>
    </source>
</evidence>
<keyword evidence="1" id="KW-0328">Glycosyltransferase</keyword>
<dbReference type="Gene3D" id="1.50.10.140">
    <property type="match status" value="2"/>
</dbReference>
<dbReference type="InterPro" id="IPR037018">
    <property type="entry name" value="GH65_N"/>
</dbReference>
<dbReference type="GO" id="GO:0005975">
    <property type="term" value="P:carbohydrate metabolic process"/>
    <property type="evidence" value="ECO:0007669"/>
    <property type="project" value="InterPro"/>
</dbReference>
<comment type="caution">
    <text evidence="8">The sequence shown here is derived from an EMBL/GenBank/DDBJ whole genome shotgun (WGS) entry which is preliminary data.</text>
</comment>
<dbReference type="InterPro" id="IPR012341">
    <property type="entry name" value="6hp_glycosidase-like_sf"/>
</dbReference>
<dbReference type="InterPro" id="IPR037824">
    <property type="entry name" value="GH94N_2_NdvB"/>
</dbReference>
<dbReference type="Pfam" id="PF13632">
    <property type="entry name" value="Glyco_trans_2_3"/>
    <property type="match status" value="1"/>
</dbReference>
<sequence>MNDWEEEIPIDPLAAAAHEIGARHAISKLKPDRIAALSRIDQMSGWLTRARAAAAHPPPEATKAAEWLLDNDYQIQRAIVQIEHDLPPRFYERLARLEGGTDDGLPRIYATAHEFLRASHLQVSLSAAVRFVQAYQESASLTIAELWAFPTMLRLACLEFMACGCQRLFPGLDPPFAPTPHAASCPEFEDTECVARALANLGVIAAIPWKDFFDRTSLVEAVLASDPAGIYSRMAFETRDAYRKAVEEIASAAKRSETEVADCVIGGAGTAGAAPPRDHVGYWLVGDGRRDLERLVEFHASWKAACVRELARQTGPLYAAAIATASLAALLVPAMYLAAAGAGPGAWFIGVGIVLLPASVLGITAVHWIVTLLVPPRVLPKLDFQARIPADCNTAVVVPVIIRAATEVPRLIQRLERHRLANPDPSLRFIILSDHADAPAEHMPGDDEIEGALLDGIRQLNSRYGGSTRQPFHLLHRPRRYNPSEDCWMGWERKRGKLEEFNLLLLGGDGRGFSLHEGDRNALNRIRFVVTVDADTILSPGSVNRLVGTMAHPLNTAQFDERSGRVSAGYTVIQPRVEISPESGNRSLFARLYAGNTAIDIYSRAVSDVYQDLFGSGIFVGKGIYEVGPFQRSFDGRIPENALVSHDLFEGINGRAALASDIVLYEDFPTSYVEYARRWHRWVRGDWQLLPWLGIRVPGPGGERLGNRHSILDRWKIVDNLRRSLVPPALVTLAAAGWLALPGSPWVWTAFTVAAPGAYLFTDLVTGLARGRRRGAARRMLHQLLDHSGRWLLAIVFLAQDAAVAVDAIARTLWRLLVSRRHLLEWVSTAHTAAANDGRNSLTARWFQMWQAPTLSVTLGGAVALAHPSALLPAACLLLPWFVSPEIAAWFSRPRLPRKEELGASDLTYLRRLARRTWLYFETFVGPGDNWLPPDNVQEEPHAAIAHRTSPTNIGMMFLSSLAAWDLGYVSSTDFAARVHNALDSLDRLERHRGHFLNWYDTQRLEPLEPHYVSTVDSGNLAVCLLAMKEGCREALSAPAMRHEQWDGLADTLDLLVEAVKRIPDTETHELLQVRVAAISAHIDSARRDVSATWPILAELRQQAFTDLESIVGRAIALPGPPPEGTLRDIQIWLERARHHLVRMQQDLELLAPWLPLLEAPPPDCKRLAREIGEKVNTSAPMGKIVQRCATARELVAAVAGSGPDTATTQWLIELDAALEQGARSQAELADELLNSARRLETLAFAMDFRMLFDDETRLFHIGYNVSSDRIDTSHYDLLASEARLASFFAIAKGDVPFEHWFFLGRPITRTSDGLTLVSWNGSMFEYLMPALLLRSEPDTLIAESERTAVDAQRRFAEERGVPWGTSESAFASRDSSHHYRYRGFGVPELGLRRGLSLDIVVAPYATALALTAHTKAAVDNLRELDRLGLTGSYGLFEAADFTPERIPAGTRFSPVRAYMAHHQGMMLSALDNVLRGDILVHRFHRDPRVRAVELLLQERVPRELPPEIRALEERDAPLMRRSAIPAPHAWIPAPDATFPQIHTLGNGRLASWISEAGGGGLSWHGHALTRFLPDPTRDACGLWVYVRDETDGAIWSIGRQPTGITADEYHVVFHPHMAELQRRDHGIGQRMEVGVVPGDDLEIRRISVVNESDRRRSLRITSFGEVVLAPPLEDERHPAFSKLFVGSEYLSELDGLLFTRRSRNPGEAPPVLLHRVVADDAGVEVTGFETDRRRFLGRKGSAHEPRAVREGLSGTTGWTLDSVMAIEVRIVLEPQDRRQFAFLTIVAGSRESVLAIAERYATLASLDWALADAASDVAREAQELRIEPARLPELQSLASLLLYRHPALRGRPDAVAENRLGQPRLWGLGISGDLPVLALRVADPKETDLLRALIAGHELWRRRGIHVDLVILRGGASGYVEPLRESLLSLLQEAGSQELLGHRGGIHLVLGDQIGDEDRCLIEATACVILDTSQGTIEHQLTSASVPHSLPPRFEPTRRVPLVEDSPKLPRRLDLAFDNGFGGFTADGREYVIHLEPGETTPAPWSNVLANERFGTIITESGGGFTWALNSGENRLTPWTNDPVADPPVEALYLRDEETAEIWTPTPGPAGDGAACEIRHGAGYTVWQHVSHRLEQKLLVFVPPDDPVKIARLTLHNLESRPRRITATYYAEWLLGALTSARPFVVCEYDAARHALLARNPWNPDFAERVAFLTSNHPPHSLTTDRQDFLGREGAMGAPEGLMRWDLGGRVEAGADACAAFQVHIDIDAGATSDIVFVLGQGDNRSHTDELVRRWQDLGHVDRAFDACNHFWDERLGAVHVETPDSAFNLMVNRWFLYQTLASRLFARAGFYQAGGAIGFRDQLQDVLAILHADPKRARAHILTVAARQFEEGDVLHWWHPPYNRGVRTRCSDDLLWLPYVTGCYVEATGDESILHETVPFLRAPPLAPDEEDRYARFDTISEPRPLFEHCERALERGLTPGSHGLPLIGAGDWNDGMNRVGAAGRGESVWLAWFAIATIRQFTALAQRMKRNDLAEHWLTRISELQKAVAKSAWDGKWYLRAFDDDGHPLGSADSDECRIDSVAQSWAVLSADRVSERARTAVDSADHELLRKDERLIRLLWPPFDATPHDPGYIKAYPPGIRENGGQYSHAAAWLGHAFARLGDGERAMQVFNILNPIRHAITRSDVERYRVEPYALAADVSSVAPNIGCGGWTWYTGAAGWTWRLAVEATLGLRLQEGRLMIDPCLPKGWDFFKVEVKGPAGNLAVRFEDPDQIGRGLVEIFVDGEVHPNGPVAFPTDGSTRQVTARLCRKPAQTATS</sequence>
<keyword evidence="3" id="KW-1133">Transmembrane helix</keyword>
<keyword evidence="3" id="KW-0812">Transmembrane</keyword>
<keyword evidence="3" id="KW-0472">Membrane</keyword>
<dbReference type="CDD" id="cd11753">
    <property type="entry name" value="GH94N_ChvB_NdvB_2_like"/>
    <property type="match status" value="1"/>
</dbReference>
<dbReference type="PANTHER" id="PTHR37469:SF2">
    <property type="entry name" value="CELLOBIONIC ACID PHOSPHORYLASE"/>
    <property type="match status" value="1"/>
</dbReference>
<dbReference type="InterPro" id="IPR019282">
    <property type="entry name" value="Glycoamylase-like_cons_dom"/>
</dbReference>
<dbReference type="PANTHER" id="PTHR37469">
    <property type="entry name" value="CELLOBIONIC ACID PHOSPHORYLASE-RELATED"/>
    <property type="match status" value="1"/>
</dbReference>
<dbReference type="SUPFAM" id="SSF48208">
    <property type="entry name" value="Six-hairpin glycosidases"/>
    <property type="match status" value="1"/>
</dbReference>
<dbReference type="CDD" id="cd11756">
    <property type="entry name" value="GH94N_ChvB_NdvB_1_like"/>
    <property type="match status" value="1"/>
</dbReference>
<feature type="transmembrane region" description="Helical" evidence="3">
    <location>
        <begin position="345"/>
        <end position="374"/>
    </location>
</feature>
<evidence type="ECO:0000313" key="8">
    <source>
        <dbReference type="EMBL" id="MCT8971440.1"/>
    </source>
</evidence>
<dbReference type="InterPro" id="IPR011013">
    <property type="entry name" value="Gal_mutarotase_sf_dom"/>
</dbReference>
<dbReference type="InterPro" id="IPR037820">
    <property type="entry name" value="GH94N_NdvB"/>
</dbReference>
<evidence type="ECO:0000259" key="4">
    <source>
        <dbReference type="Pfam" id="PF06165"/>
    </source>
</evidence>
<dbReference type="EMBL" id="JALIDZ010000003">
    <property type="protein sequence ID" value="MCT8971440.1"/>
    <property type="molecule type" value="Genomic_DNA"/>
</dbReference>
<dbReference type="Pfam" id="PF17167">
    <property type="entry name" value="Glyco_hydro_94"/>
    <property type="match status" value="1"/>
</dbReference>
<keyword evidence="9" id="KW-1185">Reference proteome</keyword>
<dbReference type="GO" id="GO:0030246">
    <property type="term" value="F:carbohydrate binding"/>
    <property type="evidence" value="ECO:0007669"/>
    <property type="project" value="InterPro"/>
</dbReference>
<organism evidence="8 9">
    <name type="scientific">Microbaculum marinisediminis</name>
    <dbReference type="NCBI Taxonomy" id="2931392"/>
    <lineage>
        <taxon>Bacteria</taxon>
        <taxon>Pseudomonadati</taxon>
        <taxon>Pseudomonadota</taxon>
        <taxon>Alphaproteobacteria</taxon>
        <taxon>Hyphomicrobiales</taxon>
        <taxon>Tepidamorphaceae</taxon>
        <taxon>Microbaculum</taxon>
    </lineage>
</organism>
<evidence type="ECO:0000256" key="2">
    <source>
        <dbReference type="ARBA" id="ARBA00022679"/>
    </source>
</evidence>
<dbReference type="InterPro" id="IPR008928">
    <property type="entry name" value="6-hairpin_glycosidase_sf"/>
</dbReference>
<dbReference type="Gene3D" id="1.50.10.10">
    <property type="match status" value="1"/>
</dbReference>
<evidence type="ECO:0000256" key="3">
    <source>
        <dbReference type="SAM" id="Phobius"/>
    </source>
</evidence>
<evidence type="ECO:0000256" key="1">
    <source>
        <dbReference type="ARBA" id="ARBA00022676"/>
    </source>
</evidence>
<keyword evidence="2" id="KW-0808">Transferase</keyword>
<feature type="transmembrane region" description="Helical" evidence="3">
    <location>
        <begin position="317"/>
        <end position="339"/>
    </location>
</feature>